<accession>A0A7X3G870</accession>
<dbReference type="OrthoDB" id="9806726at2"/>
<dbReference type="PROSITE" id="PS50893">
    <property type="entry name" value="ABC_TRANSPORTER_2"/>
    <property type="match status" value="1"/>
</dbReference>
<dbReference type="GO" id="GO:0005524">
    <property type="term" value="F:ATP binding"/>
    <property type="evidence" value="ECO:0007669"/>
    <property type="project" value="UniProtKB-KW"/>
</dbReference>
<evidence type="ECO:0000313" key="5">
    <source>
        <dbReference type="EMBL" id="MVX58936.1"/>
    </source>
</evidence>
<evidence type="ECO:0000313" key="8">
    <source>
        <dbReference type="Proteomes" id="UP000589521"/>
    </source>
</evidence>
<sequence length="232" mass="26157">MRYLTVKDLTFYYDKEPVLEGVSYHIDAGEFVTLTGENGAAKSTLLKASLGLLRASQGSVERASVNRDGQPLRIAYLPQTVASFNSGFPSTVEEFVASGRYPRKSWWKRLTEHDQEHVQVSLEAVGLWEQRKNFIGALSGGQKQRLALARMFASDPDFFILDEPTTGMDAVSKDDFYELMHHSAHKHGKAVLMVTHDPEEVADYADRNIHLLRKQDSPWRCFQLHQGEETGA</sequence>
<dbReference type="InterPro" id="IPR003593">
    <property type="entry name" value="AAA+_ATPase"/>
</dbReference>
<keyword evidence="1" id="KW-0813">Transport</keyword>
<reference evidence="6 8" key="2">
    <citation type="submission" date="2020-07" db="EMBL/GenBank/DDBJ databases">
        <title>MOT database genomes.</title>
        <authorList>
            <person name="Joseph S."/>
            <person name="Aduse-Opoku J."/>
            <person name="Hashim A."/>
            <person name="Wade W."/>
            <person name="Curtis M."/>
        </authorList>
    </citation>
    <scope>NUCLEOTIDE SEQUENCE [LARGE SCALE GENOMIC DNA]</scope>
    <source>
        <strain evidence="6 8">STR</strain>
    </source>
</reference>
<dbReference type="InterPro" id="IPR050153">
    <property type="entry name" value="Metal_Ion_Import_ABC"/>
</dbReference>
<dbReference type="SMART" id="SM00382">
    <property type="entry name" value="AAA"/>
    <property type="match status" value="1"/>
</dbReference>
<evidence type="ECO:0000256" key="3">
    <source>
        <dbReference type="ARBA" id="ARBA00022840"/>
    </source>
</evidence>
<feature type="domain" description="ABC transporter" evidence="4">
    <location>
        <begin position="4"/>
        <end position="224"/>
    </location>
</feature>
<dbReference type="AlphaFoldDB" id="A0A7X3G870"/>
<dbReference type="SUPFAM" id="SSF52540">
    <property type="entry name" value="P-loop containing nucleoside triphosphate hydrolases"/>
    <property type="match status" value="1"/>
</dbReference>
<dbReference type="Pfam" id="PF00005">
    <property type="entry name" value="ABC_tran"/>
    <property type="match status" value="1"/>
</dbReference>
<dbReference type="Proteomes" id="UP000461595">
    <property type="component" value="Unassembled WGS sequence"/>
</dbReference>
<protein>
    <submittedName>
        <fullName evidence="5">ATP-binding cassette domain-containing protein</fullName>
    </submittedName>
    <submittedName>
        <fullName evidence="6">Metal ABC transporter ATP-binding protein</fullName>
    </submittedName>
</protein>
<dbReference type="PROSITE" id="PS00211">
    <property type="entry name" value="ABC_TRANSPORTER_1"/>
    <property type="match status" value="1"/>
</dbReference>
<dbReference type="EMBL" id="WSRS01000032">
    <property type="protein sequence ID" value="MVX58936.1"/>
    <property type="molecule type" value="Genomic_DNA"/>
</dbReference>
<evidence type="ECO:0000313" key="6">
    <source>
        <dbReference type="EMBL" id="NYS96165.1"/>
    </source>
</evidence>
<dbReference type="RefSeq" id="WP_160332747.1">
    <property type="nucleotide sequence ID" value="NZ_CATKDJ010000049.1"/>
</dbReference>
<dbReference type="GO" id="GO:0016887">
    <property type="term" value="F:ATP hydrolysis activity"/>
    <property type="evidence" value="ECO:0007669"/>
    <property type="project" value="InterPro"/>
</dbReference>
<name>A0A7X3G870_9STRE</name>
<dbReference type="Gene3D" id="3.40.50.300">
    <property type="entry name" value="P-loop containing nucleotide triphosphate hydrolases"/>
    <property type="match status" value="1"/>
</dbReference>
<evidence type="ECO:0000256" key="2">
    <source>
        <dbReference type="ARBA" id="ARBA00022741"/>
    </source>
</evidence>
<dbReference type="InterPro" id="IPR017871">
    <property type="entry name" value="ABC_transporter-like_CS"/>
</dbReference>
<dbReference type="Proteomes" id="UP000589521">
    <property type="component" value="Unassembled WGS sequence"/>
</dbReference>
<dbReference type="CDD" id="cd03235">
    <property type="entry name" value="ABC_Metallic_Cations"/>
    <property type="match status" value="1"/>
</dbReference>
<dbReference type="EMBL" id="JACBXX010000082">
    <property type="protein sequence ID" value="NYS96165.1"/>
    <property type="molecule type" value="Genomic_DNA"/>
</dbReference>
<dbReference type="InterPro" id="IPR003439">
    <property type="entry name" value="ABC_transporter-like_ATP-bd"/>
</dbReference>
<dbReference type="PANTHER" id="PTHR42734">
    <property type="entry name" value="METAL TRANSPORT SYSTEM ATP-BINDING PROTEIN TM_0124-RELATED"/>
    <property type="match status" value="1"/>
</dbReference>
<evidence type="ECO:0000313" key="7">
    <source>
        <dbReference type="Proteomes" id="UP000461595"/>
    </source>
</evidence>
<dbReference type="PANTHER" id="PTHR42734:SF4">
    <property type="entry name" value="HIGH-AFFINITY ZINC UPTAKE SYSTEM ATP-BINDING PROTEIN ZNUC"/>
    <property type="match status" value="1"/>
</dbReference>
<evidence type="ECO:0000259" key="4">
    <source>
        <dbReference type="PROSITE" id="PS50893"/>
    </source>
</evidence>
<organism evidence="5 7">
    <name type="scientific">Streptococcus danieliae</name>
    <dbReference type="NCBI Taxonomy" id="747656"/>
    <lineage>
        <taxon>Bacteria</taxon>
        <taxon>Bacillati</taxon>
        <taxon>Bacillota</taxon>
        <taxon>Bacilli</taxon>
        <taxon>Lactobacillales</taxon>
        <taxon>Streptococcaceae</taxon>
        <taxon>Streptococcus</taxon>
    </lineage>
</organism>
<reference evidence="5 7" key="1">
    <citation type="submission" date="2019-12" db="EMBL/GenBank/DDBJ databases">
        <title>Microbes associate with the intestines of laboratory mice.</title>
        <authorList>
            <person name="Navarre W."/>
            <person name="Wong E."/>
        </authorList>
    </citation>
    <scope>NUCLEOTIDE SEQUENCE [LARGE SCALE GENOMIC DNA]</scope>
    <source>
        <strain evidence="5 7">NM51_B2-22</strain>
    </source>
</reference>
<keyword evidence="3 5" id="KW-0067">ATP-binding</keyword>
<proteinExistence type="predicted"/>
<gene>
    <name evidence="5" type="ORF">E5983_04650</name>
    <name evidence="6" type="ORF">HZY94_02990</name>
</gene>
<dbReference type="InterPro" id="IPR027417">
    <property type="entry name" value="P-loop_NTPase"/>
</dbReference>
<comment type="caution">
    <text evidence="5">The sequence shown here is derived from an EMBL/GenBank/DDBJ whole genome shotgun (WGS) entry which is preliminary data.</text>
</comment>
<keyword evidence="2" id="KW-0547">Nucleotide-binding</keyword>
<evidence type="ECO:0000256" key="1">
    <source>
        <dbReference type="ARBA" id="ARBA00022448"/>
    </source>
</evidence>